<dbReference type="InterPro" id="IPR001878">
    <property type="entry name" value="Znf_CCHC"/>
</dbReference>
<evidence type="ECO:0000259" key="3">
    <source>
        <dbReference type="PROSITE" id="PS50158"/>
    </source>
</evidence>
<dbReference type="PROSITE" id="PS50158">
    <property type="entry name" value="ZF_CCHC"/>
    <property type="match status" value="2"/>
</dbReference>
<evidence type="ECO:0000256" key="1">
    <source>
        <dbReference type="PROSITE-ProRule" id="PRU00047"/>
    </source>
</evidence>
<dbReference type="GO" id="GO:0008270">
    <property type="term" value="F:zinc ion binding"/>
    <property type="evidence" value="ECO:0007669"/>
    <property type="project" value="UniProtKB-KW"/>
</dbReference>
<dbReference type="PANTHER" id="PTHR23002">
    <property type="entry name" value="ZINC FINGER CCHC DOMAIN CONTAINING PROTEIN"/>
    <property type="match status" value="1"/>
</dbReference>
<feature type="domain" description="CCHC-type" evidence="3">
    <location>
        <begin position="147"/>
        <end position="162"/>
    </location>
</feature>
<keyword evidence="5" id="KW-1185">Reference proteome</keyword>
<keyword evidence="1" id="KW-0479">Metal-binding</keyword>
<keyword evidence="1" id="KW-0862">Zinc</keyword>
<feature type="domain" description="CCHC-type" evidence="3">
    <location>
        <begin position="108"/>
        <end position="123"/>
    </location>
</feature>
<organism evidence="4 5">
    <name type="scientific">Magallana gigas</name>
    <name type="common">Pacific oyster</name>
    <name type="synonym">Crassostrea gigas</name>
    <dbReference type="NCBI Taxonomy" id="29159"/>
    <lineage>
        <taxon>Eukaryota</taxon>
        <taxon>Metazoa</taxon>
        <taxon>Spiralia</taxon>
        <taxon>Lophotrochozoa</taxon>
        <taxon>Mollusca</taxon>
        <taxon>Bivalvia</taxon>
        <taxon>Autobranchia</taxon>
        <taxon>Pteriomorphia</taxon>
        <taxon>Ostreida</taxon>
        <taxon>Ostreoidea</taxon>
        <taxon>Ostreidae</taxon>
        <taxon>Magallana</taxon>
    </lineage>
</organism>
<dbReference type="Gene3D" id="4.10.60.10">
    <property type="entry name" value="Zinc finger, CCHC-type"/>
    <property type="match status" value="2"/>
</dbReference>
<dbReference type="SUPFAM" id="SSF57756">
    <property type="entry name" value="Retrovirus zinc finger-like domains"/>
    <property type="match status" value="1"/>
</dbReference>
<dbReference type="AlphaFoldDB" id="A0A8W8MJ92"/>
<accession>A0A8W8MJ92</accession>
<proteinExistence type="predicted"/>
<protein>
    <recommendedName>
        <fullName evidence="3">CCHC-type domain-containing protein</fullName>
    </recommendedName>
</protein>
<name>A0A8W8MJ92_MAGGI</name>
<dbReference type="SMART" id="SM00343">
    <property type="entry name" value="ZnF_C2HC"/>
    <property type="match status" value="2"/>
</dbReference>
<sequence>MNYDPSLLTQSQDPVALEMAAYDQEDPSYMSKEDFGIITTTQEGILNTMQVMSNEIANHTDVILKKLQKGILDILEVMTSEISTHTDLILKKIQEIQQKKGGMTTVYKCYTCGEEGHFSPECPHKEEYQKKKKKTNSAEEIKPKFTCFTCGEQGHYSTNCPEKENVKPAPTKSN</sequence>
<dbReference type="Pfam" id="PF00098">
    <property type="entry name" value="zf-CCHC"/>
    <property type="match status" value="2"/>
</dbReference>
<keyword evidence="1" id="KW-0863">Zinc-finger</keyword>
<dbReference type="EnsemblMetazoa" id="G33597.2">
    <property type="protein sequence ID" value="G33597.2:cds"/>
    <property type="gene ID" value="G33597"/>
</dbReference>
<dbReference type="GO" id="GO:0003676">
    <property type="term" value="F:nucleic acid binding"/>
    <property type="evidence" value="ECO:0007669"/>
    <property type="project" value="InterPro"/>
</dbReference>
<reference evidence="4" key="1">
    <citation type="submission" date="2022-08" db="UniProtKB">
        <authorList>
            <consortium name="EnsemblMetazoa"/>
        </authorList>
    </citation>
    <scope>IDENTIFICATION</scope>
    <source>
        <strain evidence="4">05x7-T-G4-1.051#20</strain>
    </source>
</reference>
<dbReference type="Proteomes" id="UP000005408">
    <property type="component" value="Unassembled WGS sequence"/>
</dbReference>
<dbReference type="InterPro" id="IPR051714">
    <property type="entry name" value="Znf_CCHC_NABP"/>
</dbReference>
<evidence type="ECO:0000313" key="5">
    <source>
        <dbReference type="Proteomes" id="UP000005408"/>
    </source>
</evidence>
<feature type="region of interest" description="Disordered" evidence="2">
    <location>
        <begin position="154"/>
        <end position="174"/>
    </location>
</feature>
<dbReference type="InterPro" id="IPR036875">
    <property type="entry name" value="Znf_CCHC_sf"/>
</dbReference>
<evidence type="ECO:0000313" key="4">
    <source>
        <dbReference type="EnsemblMetazoa" id="G33597.2:cds"/>
    </source>
</evidence>
<evidence type="ECO:0000256" key="2">
    <source>
        <dbReference type="SAM" id="MobiDB-lite"/>
    </source>
</evidence>